<dbReference type="STRING" id="13333.W1PIS1"/>
<reference evidence="3" key="1">
    <citation type="journal article" date="2013" name="Science">
        <title>The Amborella genome and the evolution of flowering plants.</title>
        <authorList>
            <consortium name="Amborella Genome Project"/>
        </authorList>
    </citation>
    <scope>NUCLEOTIDE SEQUENCE [LARGE SCALE GENOMIC DNA]</scope>
</reference>
<evidence type="ECO:0000313" key="3">
    <source>
        <dbReference type="Proteomes" id="UP000017836"/>
    </source>
</evidence>
<protein>
    <submittedName>
        <fullName evidence="2">Uncharacterized protein</fullName>
    </submittedName>
</protein>
<proteinExistence type="predicted"/>
<name>W1PIS1_AMBTC</name>
<feature type="region of interest" description="Disordered" evidence="1">
    <location>
        <begin position="86"/>
        <end position="108"/>
    </location>
</feature>
<dbReference type="EMBL" id="KI393735">
    <property type="protein sequence ID" value="ERN07536.1"/>
    <property type="molecule type" value="Genomic_DNA"/>
</dbReference>
<gene>
    <name evidence="2" type="ORF">AMTR_s00154p00049230</name>
</gene>
<keyword evidence="3" id="KW-1185">Reference proteome</keyword>
<dbReference type="HOGENOM" id="CLU_2200517_0_0_1"/>
<dbReference type="AlphaFoldDB" id="W1PIS1"/>
<dbReference type="Proteomes" id="UP000017836">
    <property type="component" value="Unassembled WGS sequence"/>
</dbReference>
<dbReference type="Gramene" id="ERN07536">
    <property type="protein sequence ID" value="ERN07536"/>
    <property type="gene ID" value="AMTR_s00154p00049230"/>
</dbReference>
<evidence type="ECO:0000256" key="1">
    <source>
        <dbReference type="SAM" id="MobiDB-lite"/>
    </source>
</evidence>
<sequence>MSTFLINGGQALYVAAKQDTQLIEKNLVKKCIEVLFEIVGNEFYEAFSKNLKYVFSLDGPNNFARRVHRMLKFGLSINEDEAANNIPPLEEDSYEESKMEEVDYEIGT</sequence>
<dbReference type="eggNOG" id="KOG0019">
    <property type="taxonomic scope" value="Eukaryota"/>
</dbReference>
<evidence type="ECO:0000313" key="2">
    <source>
        <dbReference type="EMBL" id="ERN07536.1"/>
    </source>
</evidence>
<organism evidence="2 3">
    <name type="scientific">Amborella trichopoda</name>
    <dbReference type="NCBI Taxonomy" id="13333"/>
    <lineage>
        <taxon>Eukaryota</taxon>
        <taxon>Viridiplantae</taxon>
        <taxon>Streptophyta</taxon>
        <taxon>Embryophyta</taxon>
        <taxon>Tracheophyta</taxon>
        <taxon>Spermatophyta</taxon>
        <taxon>Magnoliopsida</taxon>
        <taxon>Amborellales</taxon>
        <taxon>Amborellaceae</taxon>
        <taxon>Amborella</taxon>
    </lineage>
</organism>
<accession>W1PIS1</accession>